<keyword evidence="2" id="KW-1185">Reference proteome</keyword>
<dbReference type="EMBL" id="JASBWS010000010">
    <property type="protein sequence ID" value="KAJ9114137.1"/>
    <property type="molecule type" value="Genomic_DNA"/>
</dbReference>
<evidence type="ECO:0000313" key="2">
    <source>
        <dbReference type="Proteomes" id="UP001230649"/>
    </source>
</evidence>
<sequence>MLASHCALRRLTVLHAQYTTQIALAACGSSFRSRAPIPGRRLLSAAIGHRHTSEFEQKRPRRRSISKTLAQIPARSYASDQTNTKRKEEEEDIPPVAASESSHSPTPQVEAATQPASSRVRPEISPSIVPFLPPSALDSPHPHAPPVATSAVREAIADYLEAERSGHVLAPGPEITSKWRILYFRAKQLFKFYWAGLKLLRTNFMDMRSLQKGRKSEGWILTRREIRFIERTQGDLIRLIPFVVLLATVEELIPLMVLYSPWMLPSATILPSQLLRIKAGEEERRRNALLHLGKHIKDISQAILPKDVGGLDALEVNGLCRALDLGNFAPNFWLKRRLQSRLNWLKEDDALLRQNSDLSALTIEERRIALGQRGYLALYATPEELYNSLTEWLYRTIPESASTASDGQEKVAKVATADTTDARMLSIIFEHAVKTVEAQEQGQAEKEDE</sequence>
<protein>
    <submittedName>
        <fullName evidence="1">Uncharacterized protein</fullName>
    </submittedName>
</protein>
<comment type="caution">
    <text evidence="1">The sequence shown here is derived from an EMBL/GenBank/DDBJ whole genome shotgun (WGS) entry which is preliminary data.</text>
</comment>
<name>A0ACC2WUC7_9TREE</name>
<dbReference type="Proteomes" id="UP001230649">
    <property type="component" value="Unassembled WGS sequence"/>
</dbReference>
<evidence type="ECO:0000313" key="1">
    <source>
        <dbReference type="EMBL" id="KAJ9114137.1"/>
    </source>
</evidence>
<proteinExistence type="predicted"/>
<reference evidence="1" key="1">
    <citation type="submission" date="2023-04" db="EMBL/GenBank/DDBJ databases">
        <title>Draft Genome sequencing of Naganishia species isolated from polar environments using Oxford Nanopore Technology.</title>
        <authorList>
            <person name="Leo P."/>
            <person name="Venkateswaran K."/>
        </authorList>
    </citation>
    <scope>NUCLEOTIDE SEQUENCE</scope>
    <source>
        <strain evidence="1">MNA-CCFEE 5262</strain>
    </source>
</reference>
<accession>A0ACC2WUC7</accession>
<organism evidence="1 2">
    <name type="scientific">Naganishia adeliensis</name>
    <dbReference type="NCBI Taxonomy" id="92952"/>
    <lineage>
        <taxon>Eukaryota</taxon>
        <taxon>Fungi</taxon>
        <taxon>Dikarya</taxon>
        <taxon>Basidiomycota</taxon>
        <taxon>Agaricomycotina</taxon>
        <taxon>Tremellomycetes</taxon>
        <taxon>Filobasidiales</taxon>
        <taxon>Filobasidiaceae</taxon>
        <taxon>Naganishia</taxon>
    </lineage>
</organism>
<gene>
    <name evidence="1" type="ORF">QFC20_001653</name>
</gene>